<evidence type="ECO:0000313" key="3">
    <source>
        <dbReference type="Proteomes" id="UP001585053"/>
    </source>
</evidence>
<proteinExistence type="predicted"/>
<dbReference type="EMBL" id="JAYMRS010000004">
    <property type="protein sequence ID" value="MFB8768664.1"/>
    <property type="molecule type" value="Genomic_DNA"/>
</dbReference>
<comment type="caution">
    <text evidence="2">The sequence shown here is derived from an EMBL/GenBank/DDBJ whole genome shotgun (WGS) entry which is preliminary data.</text>
</comment>
<organism evidence="2 3">
    <name type="scientific">Nocardiopsis alba</name>
    <dbReference type="NCBI Taxonomy" id="53437"/>
    <lineage>
        <taxon>Bacteria</taxon>
        <taxon>Bacillati</taxon>
        <taxon>Actinomycetota</taxon>
        <taxon>Actinomycetes</taxon>
        <taxon>Streptosporangiales</taxon>
        <taxon>Nocardiopsidaceae</taxon>
        <taxon>Nocardiopsis</taxon>
    </lineage>
</organism>
<accession>A0ABV5DVP9</accession>
<feature type="region of interest" description="Disordered" evidence="1">
    <location>
        <begin position="1"/>
        <end position="30"/>
    </location>
</feature>
<protein>
    <submittedName>
        <fullName evidence="2">Uncharacterized protein</fullName>
    </submittedName>
</protein>
<name>A0ABV5DVP9_9ACTN</name>
<dbReference type="RefSeq" id="WP_014911087.1">
    <property type="nucleotide sequence ID" value="NZ_JAYMRS010000004.1"/>
</dbReference>
<gene>
    <name evidence="2" type="ORF">VSQ78_13215</name>
</gene>
<evidence type="ECO:0000313" key="2">
    <source>
        <dbReference type="EMBL" id="MFB8768664.1"/>
    </source>
</evidence>
<evidence type="ECO:0000256" key="1">
    <source>
        <dbReference type="SAM" id="MobiDB-lite"/>
    </source>
</evidence>
<reference evidence="2 3" key="1">
    <citation type="submission" date="2024-01" db="EMBL/GenBank/DDBJ databases">
        <title>Genome mining of biosynthetic gene clusters to explore secondary metabolites of Streptomyces sp.</title>
        <authorList>
            <person name="Baig A."/>
            <person name="Ajitkumar Shintre N."/>
            <person name="Kumar H."/>
            <person name="Anbarasu A."/>
            <person name="Ramaiah S."/>
        </authorList>
    </citation>
    <scope>NUCLEOTIDE SEQUENCE [LARGE SCALE GENOMIC DNA]</scope>
    <source>
        <strain evidence="2 3">A01</strain>
    </source>
</reference>
<sequence>MTPDLSAPRRALRRSRFSEPSVLPDQHGLPLGTNGYVTSWGTNAHGELSACPPGSV</sequence>
<keyword evidence="3" id="KW-1185">Reference proteome</keyword>
<dbReference type="Proteomes" id="UP001585053">
    <property type="component" value="Unassembled WGS sequence"/>
</dbReference>